<name>A0AC34RQI9_9BILA</name>
<evidence type="ECO:0000313" key="2">
    <source>
        <dbReference type="WBParaSite" id="JU765_v2.g8960.t1"/>
    </source>
</evidence>
<sequence>MSSSSDINCPSCSQITDFILNLCSSRPESRDSKKGKTAKVWSFLMFFWIFWAYFIIFHALNTQDQLLKVTVSKNQQITKRLHGEFAEMMNLMKNYFKVESHLQLNQTDEILGLYKNFNAILKEDEDLDKLRNSKPELMKTLGNYQVGVLIFLVLSTISFLIYLIFYSKHLIYGNYITGIYFVVWIAYVIFFMKHDWLNVQHFKNL</sequence>
<organism evidence="1 2">
    <name type="scientific">Panagrolaimus sp. JU765</name>
    <dbReference type="NCBI Taxonomy" id="591449"/>
    <lineage>
        <taxon>Eukaryota</taxon>
        <taxon>Metazoa</taxon>
        <taxon>Ecdysozoa</taxon>
        <taxon>Nematoda</taxon>
        <taxon>Chromadorea</taxon>
        <taxon>Rhabditida</taxon>
        <taxon>Tylenchina</taxon>
        <taxon>Panagrolaimomorpha</taxon>
        <taxon>Panagrolaimoidea</taxon>
        <taxon>Panagrolaimidae</taxon>
        <taxon>Panagrolaimus</taxon>
    </lineage>
</organism>
<proteinExistence type="predicted"/>
<reference evidence="2" key="1">
    <citation type="submission" date="2022-11" db="UniProtKB">
        <authorList>
            <consortium name="WormBaseParasite"/>
        </authorList>
    </citation>
    <scope>IDENTIFICATION</scope>
</reference>
<dbReference type="WBParaSite" id="JU765_v2.g8960.t1">
    <property type="protein sequence ID" value="JU765_v2.g8960.t1"/>
    <property type="gene ID" value="JU765_v2.g8960"/>
</dbReference>
<dbReference type="Proteomes" id="UP000887576">
    <property type="component" value="Unplaced"/>
</dbReference>
<protein>
    <submittedName>
        <fullName evidence="2">Uncharacterized protein</fullName>
    </submittedName>
</protein>
<accession>A0AC34RQI9</accession>
<evidence type="ECO:0000313" key="1">
    <source>
        <dbReference type="Proteomes" id="UP000887576"/>
    </source>
</evidence>